<dbReference type="Pfam" id="PF00692">
    <property type="entry name" value="dUTPase"/>
    <property type="match status" value="1"/>
</dbReference>
<evidence type="ECO:0000256" key="4">
    <source>
        <dbReference type="ARBA" id="ARBA00022801"/>
    </source>
</evidence>
<evidence type="ECO:0000256" key="1">
    <source>
        <dbReference type="ARBA" id="ARBA00001946"/>
    </source>
</evidence>
<dbReference type="InterPro" id="IPR029054">
    <property type="entry name" value="dUTPase-like"/>
</dbReference>
<keyword evidence="9" id="KW-0479">Metal-binding</keyword>
<keyword evidence="4 9" id="KW-0378">Hydrolase</keyword>
<dbReference type="CDD" id="cd07557">
    <property type="entry name" value="trimeric_dUTPase"/>
    <property type="match status" value="1"/>
</dbReference>
<evidence type="ECO:0000256" key="7">
    <source>
        <dbReference type="ARBA" id="ARBA00047686"/>
    </source>
</evidence>
<comment type="function">
    <text evidence="9">Involved in nucleotide metabolism via production of dUMP, the immediate precursor of thymidine nucleotides, and decreases the intracellular concentration of dUTP so that uracil cannot be incorporated into DNA.</text>
</comment>
<dbReference type="PANTHER" id="PTHR11241:SF0">
    <property type="entry name" value="DEOXYURIDINE 5'-TRIPHOSPHATE NUCLEOTIDOHYDROLASE"/>
    <property type="match status" value="1"/>
</dbReference>
<keyword evidence="6 9" id="KW-0546">Nucleotide metabolism</keyword>
<comment type="similarity">
    <text evidence="3 9">Belongs to the dUTPase family.</text>
</comment>
<organism evidence="11 12">
    <name type="scientific">Dufourea novaeangliae</name>
    <name type="common">Sweat bee</name>
    <dbReference type="NCBI Taxonomy" id="178035"/>
    <lineage>
        <taxon>Eukaryota</taxon>
        <taxon>Metazoa</taxon>
        <taxon>Ecdysozoa</taxon>
        <taxon>Arthropoda</taxon>
        <taxon>Hexapoda</taxon>
        <taxon>Insecta</taxon>
        <taxon>Pterygota</taxon>
        <taxon>Neoptera</taxon>
        <taxon>Endopterygota</taxon>
        <taxon>Hymenoptera</taxon>
        <taxon>Apocrita</taxon>
        <taxon>Aculeata</taxon>
        <taxon>Apoidea</taxon>
        <taxon>Anthophila</taxon>
        <taxon>Halictidae</taxon>
        <taxon>Rophitinae</taxon>
        <taxon>Dufourea</taxon>
    </lineage>
</organism>
<evidence type="ECO:0000313" key="11">
    <source>
        <dbReference type="EMBL" id="KZC07119.1"/>
    </source>
</evidence>
<dbReference type="NCBIfam" id="TIGR00576">
    <property type="entry name" value="dut"/>
    <property type="match status" value="1"/>
</dbReference>
<evidence type="ECO:0000256" key="8">
    <source>
        <dbReference type="ARBA" id="ARBA00057946"/>
    </source>
</evidence>
<protein>
    <recommendedName>
        <fullName evidence="9">Deoxyuridine 5'-triphosphate nucleotidohydrolase</fullName>
        <shortName evidence="9">dUTPase</shortName>
        <ecNumber evidence="9">3.6.1.23</ecNumber>
    </recommendedName>
    <alternativeName>
        <fullName evidence="9">dUTP pyrophosphatase</fullName>
    </alternativeName>
</protein>
<evidence type="ECO:0000256" key="3">
    <source>
        <dbReference type="ARBA" id="ARBA00006581"/>
    </source>
</evidence>
<dbReference type="GO" id="GO:0004170">
    <property type="term" value="F:dUTP diphosphatase activity"/>
    <property type="evidence" value="ECO:0007669"/>
    <property type="project" value="UniProtKB-UniRule"/>
</dbReference>
<dbReference type="Gene3D" id="2.70.40.10">
    <property type="match status" value="1"/>
</dbReference>
<dbReference type="FunFam" id="2.70.40.10:FF:000004">
    <property type="entry name" value="Deoxyuridine triphosphatase"/>
    <property type="match status" value="1"/>
</dbReference>
<dbReference type="InterPro" id="IPR033704">
    <property type="entry name" value="dUTPase_trimeric"/>
</dbReference>
<evidence type="ECO:0000256" key="9">
    <source>
        <dbReference type="RuleBase" id="RU367024"/>
    </source>
</evidence>
<evidence type="ECO:0000259" key="10">
    <source>
        <dbReference type="Pfam" id="PF00692"/>
    </source>
</evidence>
<evidence type="ECO:0000313" key="12">
    <source>
        <dbReference type="Proteomes" id="UP000076502"/>
    </source>
</evidence>
<dbReference type="InterPro" id="IPR036157">
    <property type="entry name" value="dUTPase-like_sf"/>
</dbReference>
<proteinExistence type="inferred from homology"/>
<dbReference type="SUPFAM" id="SSF51283">
    <property type="entry name" value="dUTPase-like"/>
    <property type="match status" value="1"/>
</dbReference>
<dbReference type="GO" id="GO:0046081">
    <property type="term" value="P:dUTP catabolic process"/>
    <property type="evidence" value="ECO:0007669"/>
    <property type="project" value="UniProtKB-UniRule"/>
</dbReference>
<evidence type="ECO:0000256" key="2">
    <source>
        <dbReference type="ARBA" id="ARBA00005142"/>
    </source>
</evidence>
<reference evidence="11 12" key="1">
    <citation type="submission" date="2015-07" db="EMBL/GenBank/DDBJ databases">
        <title>The genome of Dufourea novaeangliae.</title>
        <authorList>
            <person name="Pan H."/>
            <person name="Kapheim K."/>
        </authorList>
    </citation>
    <scope>NUCLEOTIDE SEQUENCE [LARGE SCALE GENOMIC DNA]</scope>
    <source>
        <strain evidence="11">0120121106</strain>
        <tissue evidence="11">Whole body</tissue>
    </source>
</reference>
<comment type="cofactor">
    <cofactor evidence="1 9">
        <name>Mg(2+)</name>
        <dbReference type="ChEBI" id="CHEBI:18420"/>
    </cofactor>
</comment>
<dbReference type="UniPathway" id="UPA00610">
    <property type="reaction ID" value="UER00666"/>
</dbReference>
<dbReference type="AlphaFoldDB" id="A0A154P5B6"/>
<dbReference type="GO" id="GO:0006226">
    <property type="term" value="P:dUMP biosynthetic process"/>
    <property type="evidence" value="ECO:0007669"/>
    <property type="project" value="UniProtKB-UniRule"/>
</dbReference>
<dbReference type="InterPro" id="IPR008181">
    <property type="entry name" value="dUTPase"/>
</dbReference>
<comment type="pathway">
    <text evidence="2 9">Pyrimidine metabolism; dUMP biosynthesis; dUMP from dCTP (dUTP route): step 2/2.</text>
</comment>
<comment type="catalytic activity">
    <reaction evidence="7 9">
        <text>dUTP + H2O = dUMP + diphosphate + H(+)</text>
        <dbReference type="Rhea" id="RHEA:10248"/>
        <dbReference type="ChEBI" id="CHEBI:15377"/>
        <dbReference type="ChEBI" id="CHEBI:15378"/>
        <dbReference type="ChEBI" id="CHEBI:33019"/>
        <dbReference type="ChEBI" id="CHEBI:61555"/>
        <dbReference type="ChEBI" id="CHEBI:246422"/>
        <dbReference type="EC" id="3.6.1.23"/>
    </reaction>
</comment>
<evidence type="ECO:0000256" key="5">
    <source>
        <dbReference type="ARBA" id="ARBA00022842"/>
    </source>
</evidence>
<dbReference type="OrthoDB" id="419889at2759"/>
<evidence type="ECO:0000256" key="6">
    <source>
        <dbReference type="ARBA" id="ARBA00023080"/>
    </source>
</evidence>
<dbReference type="PANTHER" id="PTHR11241">
    <property type="entry name" value="DEOXYURIDINE 5'-TRIPHOSPHATE NUCLEOTIDOHYDROLASE"/>
    <property type="match status" value="1"/>
</dbReference>
<dbReference type="STRING" id="178035.A0A154P5B6"/>
<dbReference type="EMBL" id="KQ434822">
    <property type="protein sequence ID" value="KZC07119.1"/>
    <property type="molecule type" value="Genomic_DNA"/>
</dbReference>
<dbReference type="Proteomes" id="UP000076502">
    <property type="component" value="Unassembled WGS sequence"/>
</dbReference>
<comment type="function">
    <text evidence="8">Catalyzes the cleavage of 2'-deoxyuridine 5'-triphosphate (dUTP) into 2'-deoxyuridine 5'-monophosphate (dUMP) and inorganic pyrophosphate and through its action efficiently prevents uracil misincorporation into DNA and at the same time provides dUMP, the substrate for de novo thymidylate biosynthesis. Inhibits peroxisome proliferator-activated receptor (PPAR) activity by binding of its N-terminal to PPAR, preventing the latter's dimerization with retinoid X receptor. Essential for embryonic development.</text>
</comment>
<keyword evidence="5 9" id="KW-0460">Magnesium</keyword>
<feature type="domain" description="dUTPase-like" evidence="10">
    <location>
        <begin position="22"/>
        <end position="146"/>
    </location>
</feature>
<dbReference type="OMA" id="RSGMGHK"/>
<name>A0A154P5B6_DUFNO</name>
<dbReference type="NCBIfam" id="NF001862">
    <property type="entry name" value="PRK00601.1"/>
    <property type="match status" value="1"/>
</dbReference>
<dbReference type="GO" id="GO:0000287">
    <property type="term" value="F:magnesium ion binding"/>
    <property type="evidence" value="ECO:0007669"/>
    <property type="project" value="UniProtKB-UniRule"/>
</dbReference>
<dbReference type="EC" id="3.6.1.23" evidence="9"/>
<accession>A0A154P5B6</accession>
<sequence length="148" mass="16154">MRIINSKNLLKYAKLTDKAFPPLKASEHAAGYDLKSAYEYTVPARGKELVKTDLQVAVPEGTYGRIAPRSGLAWKNHIDVGAGVIDADYRGNVGVVLFNHSNEDFKISPGDRVAQLICEQIIYPELQALECLDDTERGDGGFGSTGKN</sequence>
<keyword evidence="12" id="KW-1185">Reference proteome</keyword>
<gene>
    <name evidence="11" type="ORF">WN55_08501</name>
</gene>